<proteinExistence type="predicted"/>
<dbReference type="RefSeq" id="WP_028600443.1">
    <property type="nucleotide sequence ID" value="NZ_BIMM01000049.1"/>
</dbReference>
<dbReference type="SUPFAM" id="SSF141251">
    <property type="entry name" value="Kinase-associated protein B-like"/>
    <property type="match status" value="1"/>
</dbReference>
<dbReference type="OrthoDB" id="2407789at2"/>
<dbReference type="Proteomes" id="UP000234789">
    <property type="component" value="Unassembled WGS sequence"/>
</dbReference>
<dbReference type="AlphaFoldDB" id="A0A2N5N393"/>
<sequence>MSDDNQAKAAEGWVRFVYKTGEYAGRLVEQGSPRSVVETLAVLRHPEQGDLHHPYDPDVPFFHERRALAHREKALVPNRDIQPHAAAELPEYEASREQAVARMLEELDRLQRWAARAADQLRTVSADYR</sequence>
<gene>
    <name evidence="1" type="ORF">B8V81_3234</name>
</gene>
<evidence type="ECO:0000313" key="1">
    <source>
        <dbReference type="EMBL" id="PLT44803.1"/>
    </source>
</evidence>
<dbReference type="InterPro" id="IPR038080">
    <property type="entry name" value="KapB_sf"/>
</dbReference>
<dbReference type="Pfam" id="PF08810">
    <property type="entry name" value="KapB"/>
    <property type="match status" value="1"/>
</dbReference>
<dbReference type="EMBL" id="NFEZ01000004">
    <property type="protein sequence ID" value="PLT44803.1"/>
    <property type="molecule type" value="Genomic_DNA"/>
</dbReference>
<dbReference type="SMART" id="SM01298">
    <property type="entry name" value="KapB"/>
    <property type="match status" value="1"/>
</dbReference>
<keyword evidence="2" id="KW-1185">Reference proteome</keyword>
<organism evidence="1 2">
    <name type="scientific">Paenibacillus pasadenensis</name>
    <dbReference type="NCBI Taxonomy" id="217090"/>
    <lineage>
        <taxon>Bacteria</taxon>
        <taxon>Bacillati</taxon>
        <taxon>Bacillota</taxon>
        <taxon>Bacilli</taxon>
        <taxon>Bacillales</taxon>
        <taxon>Paenibacillaceae</taxon>
        <taxon>Paenibacillus</taxon>
    </lineage>
</organism>
<dbReference type="Gene3D" id="2.30.30.430">
    <property type="entry name" value="Kinase associated protein B domain"/>
    <property type="match status" value="1"/>
</dbReference>
<dbReference type="InterPro" id="IPR014916">
    <property type="entry name" value="KapB"/>
</dbReference>
<reference evidence="1 2" key="1">
    <citation type="submission" date="2017-05" db="EMBL/GenBank/DDBJ databases">
        <title>Functional genome analysis of Paenibacillus pasadenensis strain R16: insights on endophytic life style and antifungal activity.</title>
        <authorList>
            <person name="Passera A."/>
            <person name="Marcolungo L."/>
            <person name="Casati P."/>
            <person name="Brasca M."/>
            <person name="Quaglino F."/>
            <person name="Delledonne M."/>
        </authorList>
    </citation>
    <scope>NUCLEOTIDE SEQUENCE [LARGE SCALE GENOMIC DNA]</scope>
    <source>
        <strain evidence="1 2">R16</strain>
    </source>
</reference>
<comment type="caution">
    <text evidence="1">The sequence shown here is derived from an EMBL/GenBank/DDBJ whole genome shotgun (WGS) entry which is preliminary data.</text>
</comment>
<protein>
    <submittedName>
        <fullName evidence="1">KapB, lipoprotein required for KinB pathway to sporulation</fullName>
    </submittedName>
</protein>
<accession>A0A2N5N393</accession>
<name>A0A2N5N393_9BACL</name>
<keyword evidence="1" id="KW-0449">Lipoprotein</keyword>
<evidence type="ECO:0000313" key="2">
    <source>
        <dbReference type="Proteomes" id="UP000234789"/>
    </source>
</evidence>